<feature type="compositionally biased region" description="Acidic residues" evidence="1">
    <location>
        <begin position="85"/>
        <end position="98"/>
    </location>
</feature>
<dbReference type="RefSeq" id="WP_158370122.1">
    <property type="nucleotide sequence ID" value="NZ_JAOQJU010000010.1"/>
</dbReference>
<dbReference type="EMBL" id="JAOQJU010000010">
    <property type="protein sequence ID" value="MCU6686792.1"/>
    <property type="molecule type" value="Genomic_DNA"/>
</dbReference>
<dbReference type="Proteomes" id="UP001652431">
    <property type="component" value="Unassembled WGS sequence"/>
</dbReference>
<feature type="region of interest" description="Disordered" evidence="1">
    <location>
        <begin position="80"/>
        <end position="117"/>
    </location>
</feature>
<evidence type="ECO:0008006" key="4">
    <source>
        <dbReference type="Google" id="ProtNLM"/>
    </source>
</evidence>
<reference evidence="2 3" key="1">
    <citation type="journal article" date="2021" name="ISME Commun">
        <title>Automated analysis of genomic sequences facilitates high-throughput and comprehensive description of bacteria.</title>
        <authorList>
            <person name="Hitch T.C.A."/>
        </authorList>
    </citation>
    <scope>NUCLEOTIDE SEQUENCE [LARGE SCALE GENOMIC DNA]</scope>
    <source>
        <strain evidence="2 3">Sanger_03</strain>
    </source>
</reference>
<evidence type="ECO:0000256" key="1">
    <source>
        <dbReference type="SAM" id="MobiDB-lite"/>
    </source>
</evidence>
<evidence type="ECO:0000313" key="2">
    <source>
        <dbReference type="EMBL" id="MCU6686792.1"/>
    </source>
</evidence>
<accession>A0ABT2RMZ9</accession>
<evidence type="ECO:0000313" key="3">
    <source>
        <dbReference type="Proteomes" id="UP001652431"/>
    </source>
</evidence>
<keyword evidence="3" id="KW-1185">Reference proteome</keyword>
<protein>
    <recommendedName>
        <fullName evidence="4">Virulence protein</fullName>
    </recommendedName>
</protein>
<feature type="compositionally biased region" description="Low complexity" evidence="1">
    <location>
        <begin position="108"/>
        <end position="117"/>
    </location>
</feature>
<comment type="caution">
    <text evidence="2">The sequence shown here is derived from an EMBL/GenBank/DDBJ whole genome shotgun (WGS) entry which is preliminary data.</text>
</comment>
<organism evidence="2 3">
    <name type="scientific">Dorea acetigenes</name>
    <dbReference type="NCBI Taxonomy" id="2981787"/>
    <lineage>
        <taxon>Bacteria</taxon>
        <taxon>Bacillati</taxon>
        <taxon>Bacillota</taxon>
        <taxon>Clostridia</taxon>
        <taxon>Lachnospirales</taxon>
        <taxon>Lachnospiraceae</taxon>
        <taxon>Dorea</taxon>
    </lineage>
</organism>
<gene>
    <name evidence="2" type="ORF">OCV99_09590</name>
</gene>
<name>A0ABT2RMZ9_9FIRM</name>
<sequence length="347" mass="38151">MMRFKLNIADRKELVKRLGELTGTAPHYTRMPRCAYEIGVYTVERDGSLTVGEEAAEPGILTTLKDEGLIRDAEGILEAAAEQPEQAETEPIPDSEYESEVREEAAGQEETAAQEGMEPLDLALSFPMGEHTGVSLRNLVNMVYSRGPLLSKASGGNFRVEKELAERLRDDACTATVQTFLKALADYMEAHGGMEGLQITEQQISFTGFPVPADQPHADAFLQLAAMMNAMALSQKRIQAKEVSTDNEKYAFRIWLLRLGMNGDAYKSTRKVMMENLGGHAAFRTPEEAEKAKAKNKAKREAKKIELAELEADTRPNAELNGLDEAQTEEAVADAAYIAAVNASFEE</sequence>
<proteinExistence type="predicted"/>